<dbReference type="InterPro" id="IPR011600">
    <property type="entry name" value="Pept_C14_caspase"/>
</dbReference>
<name>A0A7V8U960_9SPHN</name>
<dbReference type="PANTHER" id="PTHR48104:SF30">
    <property type="entry name" value="METACASPASE-1"/>
    <property type="match status" value="1"/>
</dbReference>
<evidence type="ECO:0000256" key="1">
    <source>
        <dbReference type="SAM" id="SignalP"/>
    </source>
</evidence>
<organism evidence="3 4">
    <name type="scientific">Sphingomonas ursincola</name>
    <dbReference type="NCBI Taxonomy" id="56361"/>
    <lineage>
        <taxon>Bacteria</taxon>
        <taxon>Pseudomonadati</taxon>
        <taxon>Pseudomonadota</taxon>
        <taxon>Alphaproteobacteria</taxon>
        <taxon>Sphingomonadales</taxon>
        <taxon>Sphingomonadaceae</taxon>
        <taxon>Sphingomonas</taxon>
    </lineage>
</organism>
<evidence type="ECO:0000259" key="2">
    <source>
        <dbReference type="Pfam" id="PF00656"/>
    </source>
</evidence>
<protein>
    <recommendedName>
        <fullName evidence="2">Peptidase C14 caspase domain-containing protein</fullName>
    </recommendedName>
</protein>
<evidence type="ECO:0000313" key="4">
    <source>
        <dbReference type="Proteomes" id="UP000589292"/>
    </source>
</evidence>
<feature type="signal peptide" evidence="1">
    <location>
        <begin position="1"/>
        <end position="24"/>
    </location>
</feature>
<dbReference type="EMBL" id="VDES01000002">
    <property type="protein sequence ID" value="MBA1375080.1"/>
    <property type="molecule type" value="Genomic_DNA"/>
</dbReference>
<evidence type="ECO:0000313" key="3">
    <source>
        <dbReference type="EMBL" id="MBA1375080.1"/>
    </source>
</evidence>
<dbReference type="GO" id="GO:0004197">
    <property type="term" value="F:cysteine-type endopeptidase activity"/>
    <property type="evidence" value="ECO:0007669"/>
    <property type="project" value="InterPro"/>
</dbReference>
<accession>A0A7V8U960</accession>
<gene>
    <name evidence="3" type="ORF">FG486_12090</name>
</gene>
<keyword evidence="4" id="KW-1185">Reference proteome</keyword>
<dbReference type="RefSeq" id="WP_181267665.1">
    <property type="nucleotide sequence ID" value="NZ_BAAAGB010000001.1"/>
</dbReference>
<feature type="domain" description="Peptidase C14 caspase" evidence="2">
    <location>
        <begin position="28"/>
        <end position="198"/>
    </location>
</feature>
<dbReference type="PANTHER" id="PTHR48104">
    <property type="entry name" value="METACASPASE-4"/>
    <property type="match status" value="1"/>
</dbReference>
<reference evidence="3 4" key="1">
    <citation type="journal article" date="1994" name="Int. J. Syst. Bacteriol.">
        <title>Phylogenetic positions of novel aerobic, bacteriochlorophyll a-containing bacteria and description of Roseococcus thiosulfatophilus gen. nov., sp. nov., Erythromicrobium ramosum gen. nov., sp. nov., and Erythrobacter litoralis sp. nov.</title>
        <authorList>
            <person name="Yurkov V."/>
            <person name="Stackebrandt E."/>
            <person name="Holmes A."/>
            <person name="Fuerst J.A."/>
            <person name="Hugenholtz P."/>
            <person name="Golecki J."/>
            <person name="Gad'on N."/>
            <person name="Gorlenko V.M."/>
            <person name="Kompantseva E.I."/>
            <person name="Drews G."/>
        </authorList>
    </citation>
    <scope>NUCLEOTIDE SEQUENCE [LARGE SCALE GENOMIC DNA]</scope>
    <source>
        <strain evidence="3 4">KR-99</strain>
    </source>
</reference>
<dbReference type="Gene3D" id="3.40.50.1460">
    <property type="match status" value="1"/>
</dbReference>
<dbReference type="InterPro" id="IPR029030">
    <property type="entry name" value="Caspase-like_dom_sf"/>
</dbReference>
<sequence>MTRLLLLALTPVLAALATSQPARAKTVHALVIGIDQYDTLSDLNGAVNDARIIAEALNKRNADEVVLLLDGAATRERIFAEARRLAEAAARQSGWLIMTYAGHGGQETERIAGDEEDGLDEVFLLSGFNTKGKQSGQRIVDNEIFALLSAVPKGVNVLFVADSCHSGTMTRDADPRAGLLSRRFANYGPIENDALPPLPVATKGMETTELEHVIFVAGAKDSEAVQEVFIDGVPHGAVSYFLSRSILGDIDGNGRGASTMAEFRQMLVLAADMANEQRQGASVNFLPGRGGEPWVFATRPKSTEAAARVVPAELTLAIIGDGVAPAGVKLVQDRQQAMLIWDVARGQVVANGLGDQVAEKDARTGDAVFIAGVTDKWRALPGFRALATSHPLAVTIGQDGAQKRYASGRVPIGFGGNRSDTLKYLTAFNIAGDGTIQSLFPRRSRPAEGEALSPDFVVQMEAGVQPPFGADHIIAIATAARPDQLRQRLATLEGKRAAGEALAMVQASLSGSDYALGIAGLYTGPLP</sequence>
<keyword evidence="1" id="KW-0732">Signal</keyword>
<proteinExistence type="predicted"/>
<dbReference type="Proteomes" id="UP000589292">
    <property type="component" value="Unassembled WGS sequence"/>
</dbReference>
<dbReference type="Pfam" id="PF00656">
    <property type="entry name" value="Peptidase_C14"/>
    <property type="match status" value="1"/>
</dbReference>
<comment type="caution">
    <text evidence="3">The sequence shown here is derived from an EMBL/GenBank/DDBJ whole genome shotgun (WGS) entry which is preliminary data.</text>
</comment>
<feature type="chain" id="PRO_5031440153" description="Peptidase C14 caspase domain-containing protein" evidence="1">
    <location>
        <begin position="25"/>
        <end position="527"/>
    </location>
</feature>
<dbReference type="GO" id="GO:0006508">
    <property type="term" value="P:proteolysis"/>
    <property type="evidence" value="ECO:0007669"/>
    <property type="project" value="InterPro"/>
</dbReference>
<dbReference type="GO" id="GO:0005737">
    <property type="term" value="C:cytoplasm"/>
    <property type="evidence" value="ECO:0007669"/>
    <property type="project" value="TreeGrafter"/>
</dbReference>
<dbReference type="SUPFAM" id="SSF52129">
    <property type="entry name" value="Caspase-like"/>
    <property type="match status" value="1"/>
</dbReference>
<dbReference type="AlphaFoldDB" id="A0A7V8U960"/>
<dbReference type="InterPro" id="IPR050452">
    <property type="entry name" value="Metacaspase"/>
</dbReference>